<accession>A0A367S355</accession>
<protein>
    <submittedName>
        <fullName evidence="7">Tyrosinase</fullName>
    </submittedName>
</protein>
<dbReference type="Pfam" id="PF00264">
    <property type="entry name" value="Tyrosinase"/>
    <property type="match status" value="1"/>
</dbReference>
<dbReference type="InterPro" id="IPR050316">
    <property type="entry name" value="Tyrosinase/Hemocyanin"/>
</dbReference>
<comment type="caution">
    <text evidence="7">The sequence shown here is derived from an EMBL/GenBank/DDBJ whole genome shotgun (WGS) entry which is preliminary data.</text>
</comment>
<dbReference type="GO" id="GO:0016491">
    <property type="term" value="F:oxidoreductase activity"/>
    <property type="evidence" value="ECO:0007669"/>
    <property type="project" value="InterPro"/>
</dbReference>
<evidence type="ECO:0000313" key="7">
    <source>
        <dbReference type="EMBL" id="RCJ42669.1"/>
    </source>
</evidence>
<name>A0A367S355_9NOSO</name>
<comment type="similarity">
    <text evidence="1">Belongs to the tyrosinase family.</text>
</comment>
<keyword evidence="2" id="KW-0479">Metal-binding</keyword>
<evidence type="ECO:0000256" key="4">
    <source>
        <dbReference type="SAM" id="Phobius"/>
    </source>
</evidence>
<dbReference type="SUPFAM" id="SSF48056">
    <property type="entry name" value="Di-copper centre-containing domain"/>
    <property type="match status" value="1"/>
</dbReference>
<dbReference type="Proteomes" id="UP000252107">
    <property type="component" value="Unassembled WGS sequence"/>
</dbReference>
<dbReference type="InterPro" id="IPR008922">
    <property type="entry name" value="Di-copper_centre_dom_sf"/>
</dbReference>
<keyword evidence="4" id="KW-1133">Transmembrane helix</keyword>
<feature type="domain" description="Tyrosinase copper-binding" evidence="6">
    <location>
        <begin position="332"/>
        <end position="343"/>
    </location>
</feature>
<dbReference type="PRINTS" id="PR00092">
    <property type="entry name" value="TYROSINASE"/>
</dbReference>
<keyword evidence="8" id="KW-1185">Reference proteome</keyword>
<keyword evidence="4" id="KW-0472">Membrane</keyword>
<keyword evidence="4" id="KW-0812">Transmembrane</keyword>
<keyword evidence="3" id="KW-0186">Copper</keyword>
<reference evidence="7" key="1">
    <citation type="submission" date="2016-04" db="EMBL/GenBank/DDBJ databases">
        <authorList>
            <person name="Tabuchi Yagui T.R."/>
        </authorList>
    </citation>
    <scope>NUCLEOTIDE SEQUENCE [LARGE SCALE GENOMIC DNA]</scope>
    <source>
        <strain evidence="7">NIES-26</strain>
    </source>
</reference>
<evidence type="ECO:0000259" key="6">
    <source>
        <dbReference type="PROSITE" id="PS00498"/>
    </source>
</evidence>
<evidence type="ECO:0000313" key="8">
    <source>
        <dbReference type="Proteomes" id="UP000252107"/>
    </source>
</evidence>
<gene>
    <name evidence="7" type="ORF">A6770_07245</name>
</gene>
<dbReference type="Gene3D" id="1.10.1280.10">
    <property type="entry name" value="Di-copper center containing domain from catechol oxidase"/>
    <property type="match status" value="1"/>
</dbReference>
<evidence type="ECO:0000256" key="1">
    <source>
        <dbReference type="ARBA" id="ARBA00009928"/>
    </source>
</evidence>
<dbReference type="PANTHER" id="PTHR11474">
    <property type="entry name" value="TYROSINASE FAMILY MEMBER"/>
    <property type="match status" value="1"/>
</dbReference>
<evidence type="ECO:0000256" key="2">
    <source>
        <dbReference type="ARBA" id="ARBA00022723"/>
    </source>
</evidence>
<feature type="transmembrane region" description="Helical" evidence="4">
    <location>
        <begin position="32"/>
        <end position="51"/>
    </location>
</feature>
<sequence>MKPKIDTFTSTLTRKVQKWRQHFKQRKKTLKLLRQTIILLIVGMILVMTMVKTPAMNTTLVRKNVIDLTPQEKADFVNAIKTLKNTIPRGSNISVYDQIVAVHVGAMGFSSTHTGGVNVNQHNMMSLPSGPAAGTDAAHGNAAFLPWHREYLKRFEEALQSVKPNITIPYWDWTDPRALEVMFKPDFLGANGTGVTINVPGAGSFFGGSVQYGNFSPADSWILNENLHINQVTNETLGTALIRFLQIPPANNYPISQTEINNLLNINDYLQFRPAIEGDITVDENGNETPGVFTHNYLHGLVGGVLADLTQFPPLLLQRLGTMSNVPGSPNDPVFWLHHANVDRLWAQWQESDRIKKTFYPKANQPYGHNLNDPMWPWDGGQSTPGKIGPGNIQSLLPKFAPYDIVTPKDTLNLRRYGYTYDTLRHVRKLPIWSRDWYNWLIKNRF</sequence>
<dbReference type="AlphaFoldDB" id="A0A367S355"/>
<feature type="domain" description="Tyrosinase copper-binding" evidence="5">
    <location>
        <begin position="139"/>
        <end position="156"/>
    </location>
</feature>
<dbReference type="GO" id="GO:0046872">
    <property type="term" value="F:metal ion binding"/>
    <property type="evidence" value="ECO:0007669"/>
    <property type="project" value="UniProtKB-KW"/>
</dbReference>
<dbReference type="EMBL" id="LXQD01000001">
    <property type="protein sequence ID" value="RCJ42669.1"/>
    <property type="molecule type" value="Genomic_DNA"/>
</dbReference>
<dbReference type="PROSITE" id="PS00497">
    <property type="entry name" value="TYROSINASE_1"/>
    <property type="match status" value="1"/>
</dbReference>
<dbReference type="PANTHER" id="PTHR11474:SF126">
    <property type="entry name" value="TYROSINASE-LIKE PROTEIN TYR-1-RELATED"/>
    <property type="match status" value="1"/>
</dbReference>
<proteinExistence type="inferred from homology"/>
<evidence type="ECO:0000259" key="5">
    <source>
        <dbReference type="PROSITE" id="PS00497"/>
    </source>
</evidence>
<dbReference type="InterPro" id="IPR002227">
    <property type="entry name" value="Tyrosinase_Cu-bd"/>
</dbReference>
<organism evidence="7 8">
    <name type="scientific">Nostoc minutum NIES-26</name>
    <dbReference type="NCBI Taxonomy" id="1844469"/>
    <lineage>
        <taxon>Bacteria</taxon>
        <taxon>Bacillati</taxon>
        <taxon>Cyanobacteriota</taxon>
        <taxon>Cyanophyceae</taxon>
        <taxon>Nostocales</taxon>
        <taxon>Nostocaceae</taxon>
        <taxon>Nostoc</taxon>
    </lineage>
</organism>
<dbReference type="PROSITE" id="PS00498">
    <property type="entry name" value="TYROSINASE_2"/>
    <property type="match status" value="1"/>
</dbReference>
<evidence type="ECO:0000256" key="3">
    <source>
        <dbReference type="ARBA" id="ARBA00023008"/>
    </source>
</evidence>